<dbReference type="Pfam" id="PF14040">
    <property type="entry name" value="DNase_NucA_NucB"/>
    <property type="match status" value="1"/>
</dbReference>
<evidence type="ECO:0000256" key="1">
    <source>
        <dbReference type="SAM" id="MobiDB-lite"/>
    </source>
</evidence>
<evidence type="ECO:0000313" key="5">
    <source>
        <dbReference type="Proteomes" id="UP000295578"/>
    </source>
</evidence>
<feature type="signal peptide" evidence="2">
    <location>
        <begin position="1"/>
        <end position="21"/>
    </location>
</feature>
<sequence>MKRFPVVVAAVVSVLSLTLTAFTPRPGHSSQQASSAPSAASSDPTVAHRDPSDPAAVKGYLERLQRGSVSKKPKCNNIRLKGKRARLCQDTVSPDKAPKAPAWSKLQRRASDPQPPALCSKVPGQVNYDRFHACQESTLRIVIQAEDGTTKVGYVRWDVWATLSPTNSTWLMQVGLTPTVLPPELVEAGPWETASVACNTGTCKIPDPVKKKIFPGVYTYYKLATAIPLTAPGEIKYTNPQIQLTISTDSAFPTVPTAPTNDPFNVRCDSEAYIGGEGCVYYMGTASAATCDEYPYASSEEGGTKNPRFSCAFLPGTDNTNHGNALNNALYRANRILPALNEGGTYIQGDPYWVWVLNAPADNQIPTVKQCSQY</sequence>
<keyword evidence="2" id="KW-0732">Signal</keyword>
<feature type="region of interest" description="Disordered" evidence="1">
    <location>
        <begin position="91"/>
        <end position="118"/>
    </location>
</feature>
<reference evidence="4 5" key="1">
    <citation type="submission" date="2019-03" db="EMBL/GenBank/DDBJ databases">
        <title>Draft genome sequences of novel Actinobacteria.</title>
        <authorList>
            <person name="Sahin N."/>
            <person name="Ay H."/>
            <person name="Saygin H."/>
        </authorList>
    </citation>
    <scope>NUCLEOTIDE SEQUENCE [LARGE SCALE GENOMIC DNA]</scope>
    <source>
        <strain evidence="4 5">DSM 45941</strain>
    </source>
</reference>
<dbReference type="InterPro" id="IPR029476">
    <property type="entry name" value="DNase_NucA_NucB"/>
</dbReference>
<dbReference type="OrthoDB" id="3461727at2"/>
<keyword evidence="5" id="KW-1185">Reference proteome</keyword>
<comment type="caution">
    <text evidence="4">The sequence shown here is derived from an EMBL/GenBank/DDBJ whole genome shotgun (WGS) entry which is preliminary data.</text>
</comment>
<accession>A0A4R5B4K6</accession>
<dbReference type="Proteomes" id="UP000295578">
    <property type="component" value="Unassembled WGS sequence"/>
</dbReference>
<proteinExistence type="predicted"/>
<feature type="chain" id="PRO_5039033527" description="Deoxyribonuclease NucA/NucB domain-containing protein" evidence="2">
    <location>
        <begin position="22"/>
        <end position="374"/>
    </location>
</feature>
<dbReference type="RefSeq" id="WP_132199429.1">
    <property type="nucleotide sequence ID" value="NZ_SMKY01000105.1"/>
</dbReference>
<evidence type="ECO:0000259" key="3">
    <source>
        <dbReference type="Pfam" id="PF14040"/>
    </source>
</evidence>
<feature type="compositionally biased region" description="Low complexity" evidence="1">
    <location>
        <begin position="29"/>
        <end position="42"/>
    </location>
</feature>
<protein>
    <recommendedName>
        <fullName evidence="3">Deoxyribonuclease NucA/NucB domain-containing protein</fullName>
    </recommendedName>
</protein>
<evidence type="ECO:0000256" key="2">
    <source>
        <dbReference type="SAM" id="SignalP"/>
    </source>
</evidence>
<dbReference type="EMBL" id="SMKY01000105">
    <property type="protein sequence ID" value="TDD79729.1"/>
    <property type="molecule type" value="Genomic_DNA"/>
</dbReference>
<organism evidence="4 5">
    <name type="scientific">Actinomadura darangshiensis</name>
    <dbReference type="NCBI Taxonomy" id="705336"/>
    <lineage>
        <taxon>Bacteria</taxon>
        <taxon>Bacillati</taxon>
        <taxon>Actinomycetota</taxon>
        <taxon>Actinomycetes</taxon>
        <taxon>Streptosporangiales</taxon>
        <taxon>Thermomonosporaceae</taxon>
        <taxon>Actinomadura</taxon>
    </lineage>
</organism>
<evidence type="ECO:0000313" key="4">
    <source>
        <dbReference type="EMBL" id="TDD79729.1"/>
    </source>
</evidence>
<dbReference type="AlphaFoldDB" id="A0A4R5B4K6"/>
<feature type="domain" description="Deoxyribonuclease NucA/NucB" evidence="3">
    <location>
        <begin position="286"/>
        <end position="336"/>
    </location>
</feature>
<feature type="region of interest" description="Disordered" evidence="1">
    <location>
        <begin position="24"/>
        <end position="53"/>
    </location>
</feature>
<gene>
    <name evidence="4" type="ORF">E1293_22495</name>
</gene>
<name>A0A4R5B4K6_9ACTN</name>